<gene>
    <name evidence="1" type="ORF">H7I41_13285</name>
</gene>
<reference evidence="1" key="2">
    <citation type="journal article" date="2022" name="BMC Genomics">
        <title>Comparative genome analysis of mycobacteria focusing on tRNA and non-coding RNA.</title>
        <authorList>
            <person name="Behra P.R.K."/>
            <person name="Pettersson B.M.F."/>
            <person name="Ramesh M."/>
            <person name="Das S."/>
            <person name="Dasgupta S."/>
            <person name="Kirsebom L.A."/>
        </authorList>
    </citation>
    <scope>NUCLEOTIDE SEQUENCE</scope>
    <source>
        <strain evidence="1">DSM 44615</strain>
    </source>
</reference>
<sequence length="113" mass="11779">MTTIHDHGARSLVSSLRTGSKVATVAAGAFTAAFIGLAAPVAAAPAGPANAERAIAELRSQGYRVVVDRIDDVPLDKARIVSVRPNVSIRPGAVRTNDGPNETFAQTIYVEVK</sequence>
<organism evidence="1 2">
    <name type="scientific">[Mycobacterium] manitobense</name>
    <dbReference type="NCBI Taxonomy" id="190147"/>
    <lineage>
        <taxon>Bacteria</taxon>
        <taxon>Bacillati</taxon>
        <taxon>Actinomycetota</taxon>
        <taxon>Actinomycetes</taxon>
        <taxon>Mycobacteriales</taxon>
        <taxon>Mycobacteriaceae</taxon>
        <taxon>Mycolicibacterium</taxon>
    </lineage>
</organism>
<dbReference type="RefSeq" id="WP_264013073.1">
    <property type="nucleotide sequence ID" value="NZ_JACKSJ010000104.1"/>
</dbReference>
<evidence type="ECO:0000313" key="1">
    <source>
        <dbReference type="EMBL" id="MCV7170885.1"/>
    </source>
</evidence>
<reference evidence="1" key="1">
    <citation type="submission" date="2020-07" db="EMBL/GenBank/DDBJ databases">
        <authorList>
            <person name="Pettersson B.M.F."/>
            <person name="Behra P.R.K."/>
            <person name="Ramesh M."/>
            <person name="Das S."/>
            <person name="Dasgupta S."/>
            <person name="Kirsebom L.A."/>
        </authorList>
    </citation>
    <scope>NUCLEOTIDE SEQUENCE</scope>
    <source>
        <strain evidence="1">DSM 44615</strain>
    </source>
</reference>
<evidence type="ECO:0000313" key="2">
    <source>
        <dbReference type="Proteomes" id="UP001140293"/>
    </source>
</evidence>
<proteinExistence type="predicted"/>
<dbReference type="AlphaFoldDB" id="A0A9X2YMJ1"/>
<accession>A0A9X2YMJ1</accession>
<dbReference type="EMBL" id="JACKSJ010000104">
    <property type="protein sequence ID" value="MCV7170885.1"/>
    <property type="molecule type" value="Genomic_DNA"/>
</dbReference>
<keyword evidence="2" id="KW-1185">Reference proteome</keyword>
<name>A0A9X2YMJ1_9MYCO</name>
<protein>
    <submittedName>
        <fullName evidence="1">Uncharacterized protein</fullName>
    </submittedName>
</protein>
<comment type="caution">
    <text evidence="1">The sequence shown here is derived from an EMBL/GenBank/DDBJ whole genome shotgun (WGS) entry which is preliminary data.</text>
</comment>
<dbReference type="Proteomes" id="UP001140293">
    <property type="component" value="Unassembled WGS sequence"/>
</dbReference>